<dbReference type="Gene3D" id="1.10.10.60">
    <property type="entry name" value="Homeodomain-like"/>
    <property type="match status" value="1"/>
</dbReference>
<keyword evidence="5" id="KW-1185">Reference proteome</keyword>
<evidence type="ECO:0000259" key="3">
    <source>
        <dbReference type="PROSITE" id="PS50977"/>
    </source>
</evidence>
<dbReference type="PRINTS" id="PR00455">
    <property type="entry name" value="HTHTETR"/>
</dbReference>
<dbReference type="PROSITE" id="PS50977">
    <property type="entry name" value="HTH_TETR_2"/>
    <property type="match status" value="1"/>
</dbReference>
<dbReference type="EMBL" id="JAPCID010000011">
    <property type="protein sequence ID" value="MDA0137762.1"/>
    <property type="molecule type" value="Genomic_DNA"/>
</dbReference>
<dbReference type="RefSeq" id="WP_202952968.1">
    <property type="nucleotide sequence ID" value="NZ_JAPCID010000011.1"/>
</dbReference>
<evidence type="ECO:0000313" key="4">
    <source>
        <dbReference type="EMBL" id="MDA0137762.1"/>
    </source>
</evidence>
<dbReference type="SUPFAM" id="SSF46689">
    <property type="entry name" value="Homeodomain-like"/>
    <property type="match status" value="1"/>
</dbReference>
<proteinExistence type="predicted"/>
<evidence type="ECO:0000256" key="1">
    <source>
        <dbReference type="ARBA" id="ARBA00023125"/>
    </source>
</evidence>
<dbReference type="InterPro" id="IPR050109">
    <property type="entry name" value="HTH-type_TetR-like_transc_reg"/>
</dbReference>
<evidence type="ECO:0000256" key="2">
    <source>
        <dbReference type="PROSITE-ProRule" id="PRU00335"/>
    </source>
</evidence>
<dbReference type="PANTHER" id="PTHR30055">
    <property type="entry name" value="HTH-TYPE TRANSCRIPTIONAL REGULATOR RUTR"/>
    <property type="match status" value="1"/>
</dbReference>
<dbReference type="SUPFAM" id="SSF48498">
    <property type="entry name" value="Tetracyclin repressor-like, C-terminal domain"/>
    <property type="match status" value="1"/>
</dbReference>
<dbReference type="Pfam" id="PF17920">
    <property type="entry name" value="TetR_C_16"/>
    <property type="match status" value="1"/>
</dbReference>
<sequence>MARTGRRRGESGTREAILDAARACFAERGFSTTSVRSIAAAAGVDPALVHHYFGTKGELFAAAMELPLDPGAAVPALLEPGIDGLGERLVRFFLGVWDEPAARQRVQAVLRSALTEEAAAALLRDFVTTQVLGRVAAALGTPDGELRASLVGSQLVGLGLLRYLVRVEPLASADEDTVVAAVAPTIQRYLTGDMHQPG</sequence>
<protein>
    <submittedName>
        <fullName evidence="4">TetR family transcriptional regulator</fullName>
    </submittedName>
</protein>
<dbReference type="InterPro" id="IPR036271">
    <property type="entry name" value="Tet_transcr_reg_TetR-rel_C_sf"/>
</dbReference>
<dbReference type="Gene3D" id="1.10.357.10">
    <property type="entry name" value="Tetracycline Repressor, domain 2"/>
    <property type="match status" value="1"/>
</dbReference>
<comment type="caution">
    <text evidence="4">The sequence shown here is derived from an EMBL/GenBank/DDBJ whole genome shotgun (WGS) entry which is preliminary data.</text>
</comment>
<dbReference type="InterPro" id="IPR041678">
    <property type="entry name" value="TetR_C_16"/>
</dbReference>
<evidence type="ECO:0000313" key="5">
    <source>
        <dbReference type="Proteomes" id="UP001147700"/>
    </source>
</evidence>
<accession>A0ABT4RGW9</accession>
<reference evidence="4" key="1">
    <citation type="submission" date="2022-10" db="EMBL/GenBank/DDBJ databases">
        <title>The WGS of Solirubrobacter sp. CPCC 204708.</title>
        <authorList>
            <person name="Jiang Z."/>
        </authorList>
    </citation>
    <scope>NUCLEOTIDE SEQUENCE</scope>
    <source>
        <strain evidence="4">CPCC 204708</strain>
    </source>
</reference>
<dbReference type="Proteomes" id="UP001147700">
    <property type="component" value="Unassembled WGS sequence"/>
</dbReference>
<gene>
    <name evidence="4" type="ORF">OJ962_09655</name>
</gene>
<feature type="domain" description="HTH tetR-type" evidence="3">
    <location>
        <begin position="11"/>
        <end position="71"/>
    </location>
</feature>
<dbReference type="PANTHER" id="PTHR30055:SF235">
    <property type="entry name" value="TRANSCRIPTIONAL REGULATORY PROTEIN"/>
    <property type="match status" value="1"/>
</dbReference>
<keyword evidence="1 2" id="KW-0238">DNA-binding</keyword>
<organism evidence="4 5">
    <name type="scientific">Solirubrobacter deserti</name>
    <dbReference type="NCBI Taxonomy" id="2282478"/>
    <lineage>
        <taxon>Bacteria</taxon>
        <taxon>Bacillati</taxon>
        <taxon>Actinomycetota</taxon>
        <taxon>Thermoleophilia</taxon>
        <taxon>Solirubrobacterales</taxon>
        <taxon>Solirubrobacteraceae</taxon>
        <taxon>Solirubrobacter</taxon>
    </lineage>
</organism>
<name>A0ABT4RGW9_9ACTN</name>
<dbReference type="InterPro" id="IPR009057">
    <property type="entry name" value="Homeodomain-like_sf"/>
</dbReference>
<dbReference type="Pfam" id="PF00440">
    <property type="entry name" value="TetR_N"/>
    <property type="match status" value="1"/>
</dbReference>
<dbReference type="InterPro" id="IPR001647">
    <property type="entry name" value="HTH_TetR"/>
</dbReference>
<feature type="DNA-binding region" description="H-T-H motif" evidence="2">
    <location>
        <begin position="34"/>
        <end position="53"/>
    </location>
</feature>